<protein>
    <submittedName>
        <fullName evidence="1">Uncharacterized protein</fullName>
    </submittedName>
</protein>
<dbReference type="Gene3D" id="1.20.90.10">
    <property type="entry name" value="Phospholipase A2 domain"/>
    <property type="match status" value="1"/>
</dbReference>
<organism evidence="1 2">
    <name type="scientific">Clytia hemisphaerica</name>
    <dbReference type="NCBI Taxonomy" id="252671"/>
    <lineage>
        <taxon>Eukaryota</taxon>
        <taxon>Metazoa</taxon>
        <taxon>Cnidaria</taxon>
        <taxon>Hydrozoa</taxon>
        <taxon>Hydroidolina</taxon>
        <taxon>Leptothecata</taxon>
        <taxon>Obeliida</taxon>
        <taxon>Clytiidae</taxon>
        <taxon>Clytia</taxon>
    </lineage>
</organism>
<dbReference type="GO" id="GO:0050482">
    <property type="term" value="P:arachidonate secretion"/>
    <property type="evidence" value="ECO:0007669"/>
    <property type="project" value="InterPro"/>
</dbReference>
<evidence type="ECO:0000313" key="2">
    <source>
        <dbReference type="Proteomes" id="UP000594262"/>
    </source>
</evidence>
<dbReference type="InterPro" id="IPR036444">
    <property type="entry name" value="PLipase_A2_dom_sf"/>
</dbReference>
<dbReference type="PANTHER" id="PTHR37687">
    <property type="entry name" value="AGAP006772-PA"/>
    <property type="match status" value="1"/>
</dbReference>
<dbReference type="GO" id="GO:0006644">
    <property type="term" value="P:phospholipid metabolic process"/>
    <property type="evidence" value="ECO:0007669"/>
    <property type="project" value="InterPro"/>
</dbReference>
<evidence type="ECO:0000313" key="1">
    <source>
        <dbReference type="EnsemblMetazoa" id="CLYHEMP018344.1"/>
    </source>
</evidence>
<keyword evidence="2" id="KW-1185">Reference proteome</keyword>
<reference evidence="1" key="1">
    <citation type="submission" date="2021-01" db="UniProtKB">
        <authorList>
            <consortium name="EnsemblMetazoa"/>
        </authorList>
    </citation>
    <scope>IDENTIFICATION</scope>
</reference>
<proteinExistence type="predicted"/>
<dbReference type="Proteomes" id="UP000594262">
    <property type="component" value="Unplaced"/>
</dbReference>
<dbReference type="SUPFAM" id="SSF48619">
    <property type="entry name" value="Phospholipase A2, PLA2"/>
    <property type="match status" value="1"/>
</dbReference>
<name>A0A7M5X5K8_9CNID</name>
<sequence length="141" mass="16543">RLGIVKSKESDYDLNQVSLTAAERCIGIHNGCNSYGFFETYKTLFTPSCNEHDACYFCGHAFNITRKRCDDIFHYDMQKLCDEYGGWGCYTNAYLYWTGTRLFGANYYTREPLYPICQNDCIRKLLFHSHDHEHPEVFDVK</sequence>
<dbReference type="GO" id="GO:0004623">
    <property type="term" value="F:phospholipase A2 activity"/>
    <property type="evidence" value="ECO:0007669"/>
    <property type="project" value="InterPro"/>
</dbReference>
<dbReference type="OrthoDB" id="6017041at2759"/>
<dbReference type="AlphaFoldDB" id="A0A7M5X5K8"/>
<dbReference type="PANTHER" id="PTHR37687:SF1">
    <property type="entry name" value="AGAP006772-PA"/>
    <property type="match status" value="1"/>
</dbReference>
<dbReference type="EnsemblMetazoa" id="CLYHEMT018344.1">
    <property type="protein sequence ID" value="CLYHEMP018344.1"/>
    <property type="gene ID" value="CLYHEMG018344"/>
</dbReference>
<dbReference type="InterPro" id="IPR038875">
    <property type="entry name" value="PLA2_conodipine-like"/>
</dbReference>
<accession>A0A7M5X5K8</accession>